<proteinExistence type="predicted"/>
<accession>A0A543HH92</accession>
<keyword evidence="3" id="KW-1185">Reference proteome</keyword>
<name>A0A543HH92_9MICO</name>
<dbReference type="EMBL" id="VFPN01000004">
    <property type="protein sequence ID" value="TQM57690.1"/>
    <property type="molecule type" value="Genomic_DNA"/>
</dbReference>
<sequence>MSFSDFGVRPAHPDEQNPDDDTIWGWDATDTVGVGLSINEELRELKISPDWRKKLSTDELGPAVMTAYMGAIGARVRAGATQTSPVRAAGTSVTNDGQIPVIDNYLLDAVSRERDHYFTMYETELQTEHSYESADGNVTITARGGSPSTVTFDSFWLSFANASDIAETARGPLAQAMSSGHGIDEKIRDEFPAIAEFRRLRAIKKALRGW</sequence>
<comment type="caution">
    <text evidence="2">The sequence shown here is derived from an EMBL/GenBank/DDBJ whole genome shotgun (WGS) entry which is preliminary data.</text>
</comment>
<protein>
    <submittedName>
        <fullName evidence="2">Uncharacterized protein</fullName>
    </submittedName>
</protein>
<dbReference type="AlphaFoldDB" id="A0A543HH92"/>
<evidence type="ECO:0000313" key="2">
    <source>
        <dbReference type="EMBL" id="TQM57690.1"/>
    </source>
</evidence>
<evidence type="ECO:0000313" key="3">
    <source>
        <dbReference type="Proteomes" id="UP000318331"/>
    </source>
</evidence>
<organism evidence="2 3">
    <name type="scientific">Klugiella xanthotipulae</name>
    <dbReference type="NCBI Taxonomy" id="244735"/>
    <lineage>
        <taxon>Bacteria</taxon>
        <taxon>Bacillati</taxon>
        <taxon>Actinomycetota</taxon>
        <taxon>Actinomycetes</taxon>
        <taxon>Micrococcales</taxon>
        <taxon>Microbacteriaceae</taxon>
        <taxon>Klugiella</taxon>
    </lineage>
</organism>
<feature type="region of interest" description="Disordered" evidence="1">
    <location>
        <begin position="1"/>
        <end position="23"/>
    </location>
</feature>
<dbReference type="Proteomes" id="UP000318331">
    <property type="component" value="Unassembled WGS sequence"/>
</dbReference>
<gene>
    <name evidence="2" type="ORF">FB466_2686</name>
</gene>
<evidence type="ECO:0000256" key="1">
    <source>
        <dbReference type="SAM" id="MobiDB-lite"/>
    </source>
</evidence>
<dbReference type="OrthoDB" id="9925390at2"/>
<dbReference type="RefSeq" id="WP_141918986.1">
    <property type="nucleotide sequence ID" value="NZ_BAAAYS010000015.1"/>
</dbReference>
<reference evidence="2 3" key="1">
    <citation type="submission" date="2019-06" db="EMBL/GenBank/DDBJ databases">
        <title>Sequencing the genomes of 1000 actinobacteria strains.</title>
        <authorList>
            <person name="Klenk H.-P."/>
        </authorList>
    </citation>
    <scope>NUCLEOTIDE SEQUENCE [LARGE SCALE GENOMIC DNA]</scope>
    <source>
        <strain evidence="2 3">DSM 18031</strain>
    </source>
</reference>